<dbReference type="PANTHER" id="PTHR11697:SF230">
    <property type="entry name" value="ZINC FINGER, MYM DOMAIN CONTAINING 1"/>
    <property type="match status" value="1"/>
</dbReference>
<dbReference type="OMA" id="NTELFIC"/>
<reference evidence="2" key="2">
    <citation type="submission" date="2021-03" db="UniProtKB">
        <authorList>
            <consortium name="EnsemblPlants"/>
        </authorList>
    </citation>
    <scope>IDENTIFICATION</scope>
</reference>
<accession>A0A803Q5F8</accession>
<dbReference type="PANTHER" id="PTHR11697">
    <property type="entry name" value="GENERAL TRANSCRIPTION FACTOR 2-RELATED ZINC FINGER PROTEIN"/>
    <property type="match status" value="1"/>
</dbReference>
<dbReference type="Gramene" id="evm.model.07.555">
    <property type="protein sequence ID" value="cds.evm.model.07.555"/>
    <property type="gene ID" value="evm.TU.07.555"/>
</dbReference>
<dbReference type="Proteomes" id="UP000596661">
    <property type="component" value="Chromosome 7"/>
</dbReference>
<organism evidence="2 3">
    <name type="scientific">Cannabis sativa</name>
    <name type="common">Hemp</name>
    <name type="synonym">Marijuana</name>
    <dbReference type="NCBI Taxonomy" id="3483"/>
    <lineage>
        <taxon>Eukaryota</taxon>
        <taxon>Viridiplantae</taxon>
        <taxon>Streptophyta</taxon>
        <taxon>Embryophyta</taxon>
        <taxon>Tracheophyta</taxon>
        <taxon>Spermatophyta</taxon>
        <taxon>Magnoliopsida</taxon>
        <taxon>eudicotyledons</taxon>
        <taxon>Gunneridae</taxon>
        <taxon>Pentapetalae</taxon>
        <taxon>rosids</taxon>
        <taxon>fabids</taxon>
        <taxon>Rosales</taxon>
        <taxon>Cannabaceae</taxon>
        <taxon>Cannabis</taxon>
    </lineage>
</organism>
<dbReference type="InterPro" id="IPR055298">
    <property type="entry name" value="AtLOH3-like"/>
</dbReference>
<sequence>MARIEKYFKRVDPDSSHPPEVGVDSNTKRRCVSINMDDLPTDPGLRVPISNYSPNTQDQIRRHYLQQGPCQPKIHEFPPKYFRGVDRRFNIEWYDQFPTWLEYSINKDSAFCLYCYLFKQNKGKQGGGQTFVSKGFSNWKKRETFALHVGKHDSSHYECYKKCEALMNEKQQIQHILLKKENKDRKNYRVRLTASVESIRFLLRQGLAFRGHDESEDSNNQGNFLELLKFLADHNEEVRAVVLKNAPENLRLTSPKIQKDIVNACAVETISVIIKDMEDVIFSILVDESRDVSIKEQMVVMFRYVDKKGYVIERFIGIEHVESTTSISLKIAIDKLFSKHGLSISRLRGQGYDGASNMSGEFNGLKSIIMKENECAFYVHCFAHQLQLALMGVAKKHDIIGTFLTVVSNVVNIVGASSKRRDILREKQAAQVIEALKCGKLSSGKGLNQENGIKRPCETRWGSHFGTLVSFTIMFSSILDVLEEITSDSLNSDQKYEASIMLQLVQTYDFIFSLHLVKNILGITNELSQVLQKGDQDIVNAMDLVKVCKEQLQVMRDNGWNSLVEEVSNFCVEFNIDVINIDGMYCAQGKSRRRAPKLTNFHYFRIDFFNSVIDLQLQELNNRFNEANTELLLCLACLSPNNSFYAFDKKKLLRPAQLYPHDFSIVDLRVLEFQLQTYVDDLRSHAEFS</sequence>
<protein>
    <recommendedName>
        <fullName evidence="1">TTF-type domain-containing protein</fullName>
    </recommendedName>
</protein>
<dbReference type="OrthoDB" id="1628179at2759"/>
<dbReference type="InterPro" id="IPR025398">
    <property type="entry name" value="DUF4371"/>
</dbReference>
<dbReference type="EnsemblPlants" id="evm.model.07.555">
    <property type="protein sequence ID" value="cds.evm.model.07.555"/>
    <property type="gene ID" value="evm.TU.07.555"/>
</dbReference>
<evidence type="ECO:0000313" key="2">
    <source>
        <dbReference type="EnsemblPlants" id="cds.evm.model.07.555"/>
    </source>
</evidence>
<proteinExistence type="predicted"/>
<reference evidence="2" key="1">
    <citation type="submission" date="2018-11" db="EMBL/GenBank/DDBJ databases">
        <authorList>
            <person name="Grassa J C."/>
        </authorList>
    </citation>
    <scope>NUCLEOTIDE SEQUENCE [LARGE SCALE GENOMIC DNA]</scope>
</reference>
<dbReference type="EMBL" id="UZAU01000637">
    <property type="status" value="NOT_ANNOTATED_CDS"/>
    <property type="molecule type" value="Genomic_DNA"/>
</dbReference>
<evidence type="ECO:0000259" key="1">
    <source>
        <dbReference type="SMART" id="SM00597"/>
    </source>
</evidence>
<dbReference type="SUPFAM" id="SSF53098">
    <property type="entry name" value="Ribonuclease H-like"/>
    <property type="match status" value="1"/>
</dbReference>
<feature type="domain" description="TTF-type" evidence="1">
    <location>
        <begin position="85"/>
        <end position="179"/>
    </location>
</feature>
<keyword evidence="3" id="KW-1185">Reference proteome</keyword>
<evidence type="ECO:0000313" key="3">
    <source>
        <dbReference type="Proteomes" id="UP000596661"/>
    </source>
</evidence>
<dbReference type="AlphaFoldDB" id="A0A803Q5F8"/>
<dbReference type="Pfam" id="PF14291">
    <property type="entry name" value="DUF4371"/>
    <property type="match status" value="1"/>
</dbReference>
<dbReference type="InterPro" id="IPR006580">
    <property type="entry name" value="Znf_TTF"/>
</dbReference>
<name>A0A803Q5F8_CANSA</name>
<dbReference type="SMART" id="SM00597">
    <property type="entry name" value="ZnF_TTF"/>
    <property type="match status" value="1"/>
</dbReference>
<dbReference type="InterPro" id="IPR012337">
    <property type="entry name" value="RNaseH-like_sf"/>
</dbReference>